<reference evidence="1 2" key="1">
    <citation type="submission" date="2016-04" db="EMBL/GenBank/DDBJ databases">
        <title>Genome analyses suggest a sexual origin of heterokaryosis in a supposedly ancient asexual fungus.</title>
        <authorList>
            <person name="Ropars J."/>
            <person name="Sedzielewska K."/>
            <person name="Noel J."/>
            <person name="Charron P."/>
            <person name="Farinelli L."/>
            <person name="Marton T."/>
            <person name="Kruger M."/>
            <person name="Pelin A."/>
            <person name="Brachmann A."/>
            <person name="Corradi N."/>
        </authorList>
    </citation>
    <scope>NUCLEOTIDE SEQUENCE [LARGE SCALE GENOMIC DNA]</scope>
    <source>
        <strain evidence="1 2">A5</strain>
    </source>
</reference>
<reference evidence="1 2" key="2">
    <citation type="submission" date="2017-09" db="EMBL/GenBank/DDBJ databases">
        <title>Extensive intraspecific genome diversity in a model arbuscular mycorrhizal fungus.</title>
        <authorList>
            <person name="Chen E.C."/>
            <person name="Morin E."/>
            <person name="Beaudet D."/>
            <person name="Noel J."/>
            <person name="Ndikumana S."/>
            <person name="Charron P."/>
            <person name="St-Onge C."/>
            <person name="Giorgi J."/>
            <person name="Grigoriev I.V."/>
            <person name="Roux C."/>
            <person name="Martin F.M."/>
            <person name="Corradi N."/>
        </authorList>
    </citation>
    <scope>NUCLEOTIDE SEQUENCE [LARGE SCALE GENOMIC DNA]</scope>
    <source>
        <strain evidence="1 2">A5</strain>
    </source>
</reference>
<dbReference type="AlphaFoldDB" id="A0A2N0Q6E8"/>
<evidence type="ECO:0000313" key="2">
    <source>
        <dbReference type="Proteomes" id="UP000232722"/>
    </source>
</evidence>
<evidence type="ECO:0000313" key="1">
    <source>
        <dbReference type="EMBL" id="PKC14655.1"/>
    </source>
</evidence>
<dbReference type="Proteomes" id="UP000232722">
    <property type="component" value="Unassembled WGS sequence"/>
</dbReference>
<proteinExistence type="predicted"/>
<name>A0A2N0Q6E8_9GLOM</name>
<accession>A0A2N0Q6E8</accession>
<dbReference type="EMBL" id="LLXJ01000125">
    <property type="protein sequence ID" value="PKC14655.1"/>
    <property type="molecule type" value="Genomic_DNA"/>
</dbReference>
<organism evidence="1 2">
    <name type="scientific">Rhizophagus irregularis</name>
    <dbReference type="NCBI Taxonomy" id="588596"/>
    <lineage>
        <taxon>Eukaryota</taxon>
        <taxon>Fungi</taxon>
        <taxon>Fungi incertae sedis</taxon>
        <taxon>Mucoromycota</taxon>
        <taxon>Glomeromycotina</taxon>
        <taxon>Glomeromycetes</taxon>
        <taxon>Glomerales</taxon>
        <taxon>Glomeraceae</taxon>
        <taxon>Rhizophagus</taxon>
    </lineage>
</organism>
<protein>
    <submittedName>
        <fullName evidence="1">Uncharacterized protein</fullName>
    </submittedName>
</protein>
<dbReference type="VEuPathDB" id="FungiDB:RhiirFUN_005043"/>
<comment type="caution">
    <text evidence="1">The sequence shown here is derived from an EMBL/GenBank/DDBJ whole genome shotgun (WGS) entry which is preliminary data.</text>
</comment>
<sequence>MEKSSPYIQRVRDLYQVAFNTLRRRQKYRRFYDKTWSVYIAGFIQYTQIDIQHIIDDLNIKYCFIQTIIDLQITRMYILIMMRLQGETIAYENQELTYMCKNPNKLSNYAEAVKGGQQHLRKGFNKDFRPWIKCHVIKDKNPNKLSNYAEAVKGGQQHLRKGFNTDFRPWIKCHVIKDKNPNKLSNYAEAVKGGQQHLRKGFNTDFRPWIKCHVIKESEVVLKKDQDILTEDKY</sequence>
<gene>
    <name evidence="1" type="ORF">RhiirA5_409192</name>
</gene>